<keyword evidence="8" id="KW-1006">Bacterial flagellum protein export</keyword>
<evidence type="ECO:0000256" key="2">
    <source>
        <dbReference type="ARBA" id="ARBA00022448"/>
    </source>
</evidence>
<gene>
    <name evidence="9" type="ORF">MNBD_GAMMA11-1390</name>
</gene>
<evidence type="ECO:0000313" key="9">
    <source>
        <dbReference type="EMBL" id="VAW60654.1"/>
    </source>
</evidence>
<evidence type="ECO:0000256" key="6">
    <source>
        <dbReference type="ARBA" id="ARBA00022927"/>
    </source>
</evidence>
<evidence type="ECO:0000256" key="5">
    <source>
        <dbReference type="ARBA" id="ARBA00022795"/>
    </source>
</evidence>
<evidence type="ECO:0008006" key="10">
    <source>
        <dbReference type="Google" id="ProtNLM"/>
    </source>
</evidence>
<dbReference type="Pfam" id="PF02050">
    <property type="entry name" value="FliJ"/>
    <property type="match status" value="1"/>
</dbReference>
<keyword evidence="4" id="KW-0145">Chemotaxis</keyword>
<keyword evidence="3" id="KW-1003">Cell membrane</keyword>
<accession>A0A3B0XWP9</accession>
<proteinExistence type="predicted"/>
<organism evidence="9">
    <name type="scientific">hydrothermal vent metagenome</name>
    <dbReference type="NCBI Taxonomy" id="652676"/>
    <lineage>
        <taxon>unclassified sequences</taxon>
        <taxon>metagenomes</taxon>
        <taxon>ecological metagenomes</taxon>
    </lineage>
</organism>
<keyword evidence="6" id="KW-0653">Protein transport</keyword>
<sequence>MRSKRIRPVASHADQLQRQAVQVYVAAQQVVIEAQLQLEQLIKYRAEYGASRVSGGSNATQLRDYQLFLHKINLSIEQSTSNVHQQKQLCEQHKLNWLKTRSRSKALEAVVKKYQLNEAKIEARIEQKEQDECASRISRLKMNN</sequence>
<dbReference type="GO" id="GO:0015031">
    <property type="term" value="P:protein transport"/>
    <property type="evidence" value="ECO:0007669"/>
    <property type="project" value="UniProtKB-KW"/>
</dbReference>
<dbReference type="InterPro" id="IPR052570">
    <property type="entry name" value="FliJ"/>
</dbReference>
<dbReference type="PANTHER" id="PTHR38786">
    <property type="entry name" value="FLAGELLAR FLIJ PROTEIN"/>
    <property type="match status" value="1"/>
</dbReference>
<dbReference type="Gene3D" id="1.10.287.1700">
    <property type="match status" value="1"/>
</dbReference>
<evidence type="ECO:0000256" key="8">
    <source>
        <dbReference type="ARBA" id="ARBA00023225"/>
    </source>
</evidence>
<protein>
    <recommendedName>
        <fullName evidence="10">Flagellar FliJ protein</fullName>
    </recommendedName>
</protein>
<evidence type="ECO:0000256" key="3">
    <source>
        <dbReference type="ARBA" id="ARBA00022475"/>
    </source>
</evidence>
<dbReference type="EMBL" id="UOFG01000128">
    <property type="protein sequence ID" value="VAW60654.1"/>
    <property type="molecule type" value="Genomic_DNA"/>
</dbReference>
<reference evidence="9" key="1">
    <citation type="submission" date="2018-06" db="EMBL/GenBank/DDBJ databases">
        <authorList>
            <person name="Zhirakovskaya E."/>
        </authorList>
    </citation>
    <scope>NUCLEOTIDE SEQUENCE</scope>
</reference>
<dbReference type="GO" id="GO:0006935">
    <property type="term" value="P:chemotaxis"/>
    <property type="evidence" value="ECO:0007669"/>
    <property type="project" value="UniProtKB-KW"/>
</dbReference>
<evidence type="ECO:0000256" key="4">
    <source>
        <dbReference type="ARBA" id="ARBA00022500"/>
    </source>
</evidence>
<dbReference type="GO" id="GO:0005886">
    <property type="term" value="C:plasma membrane"/>
    <property type="evidence" value="ECO:0007669"/>
    <property type="project" value="UniProtKB-SubCell"/>
</dbReference>
<dbReference type="InterPro" id="IPR053716">
    <property type="entry name" value="Flag_assembly_chemotaxis_eff"/>
</dbReference>
<keyword evidence="5" id="KW-1005">Bacterial flagellum biogenesis</keyword>
<dbReference type="GO" id="GO:0009288">
    <property type="term" value="C:bacterial-type flagellum"/>
    <property type="evidence" value="ECO:0007669"/>
    <property type="project" value="InterPro"/>
</dbReference>
<dbReference type="InterPro" id="IPR012823">
    <property type="entry name" value="Flagell_FliJ"/>
</dbReference>
<dbReference type="NCBIfam" id="TIGR02473">
    <property type="entry name" value="flagell_FliJ"/>
    <property type="match status" value="1"/>
</dbReference>
<dbReference type="GO" id="GO:0044781">
    <property type="term" value="P:bacterial-type flagellum organization"/>
    <property type="evidence" value="ECO:0007669"/>
    <property type="project" value="UniProtKB-KW"/>
</dbReference>
<evidence type="ECO:0000256" key="7">
    <source>
        <dbReference type="ARBA" id="ARBA00023136"/>
    </source>
</evidence>
<comment type="subcellular location">
    <subcellularLocation>
        <location evidence="1">Cell membrane</location>
        <topology evidence="1">Peripheral membrane protein</topology>
        <orientation evidence="1">Cytoplasmic side</orientation>
    </subcellularLocation>
</comment>
<evidence type="ECO:0000256" key="1">
    <source>
        <dbReference type="ARBA" id="ARBA00004413"/>
    </source>
</evidence>
<keyword evidence="7" id="KW-0472">Membrane</keyword>
<dbReference type="GO" id="GO:0071973">
    <property type="term" value="P:bacterial-type flagellum-dependent cell motility"/>
    <property type="evidence" value="ECO:0007669"/>
    <property type="project" value="InterPro"/>
</dbReference>
<dbReference type="AlphaFoldDB" id="A0A3B0XWP9"/>
<dbReference type="PANTHER" id="PTHR38786:SF1">
    <property type="entry name" value="FLAGELLAR FLIJ PROTEIN"/>
    <property type="match status" value="1"/>
</dbReference>
<keyword evidence="2" id="KW-0813">Transport</keyword>
<name>A0A3B0XWP9_9ZZZZ</name>